<comment type="caution">
    <text evidence="1">The sequence shown here is derived from an EMBL/GenBank/DDBJ whole genome shotgun (WGS) entry which is preliminary data.</text>
</comment>
<keyword evidence="2" id="KW-1185">Reference proteome</keyword>
<evidence type="ECO:0000313" key="1">
    <source>
        <dbReference type="EMBL" id="OBS75112.1"/>
    </source>
</evidence>
<organism evidence="1 2">
    <name type="scientific">Neotoma lepida</name>
    <name type="common">Desert woodrat</name>
    <dbReference type="NCBI Taxonomy" id="56216"/>
    <lineage>
        <taxon>Eukaryota</taxon>
        <taxon>Metazoa</taxon>
        <taxon>Chordata</taxon>
        <taxon>Craniata</taxon>
        <taxon>Vertebrata</taxon>
        <taxon>Euteleostomi</taxon>
        <taxon>Mammalia</taxon>
        <taxon>Eutheria</taxon>
        <taxon>Euarchontoglires</taxon>
        <taxon>Glires</taxon>
        <taxon>Rodentia</taxon>
        <taxon>Myomorpha</taxon>
        <taxon>Muroidea</taxon>
        <taxon>Cricetidae</taxon>
        <taxon>Neotominae</taxon>
        <taxon>Neotoma</taxon>
    </lineage>
</organism>
<proteinExistence type="predicted"/>
<dbReference type="Proteomes" id="UP000092124">
    <property type="component" value="Unassembled WGS sequence"/>
</dbReference>
<dbReference type="AlphaFoldDB" id="A0A1A6HBV4"/>
<protein>
    <submittedName>
        <fullName evidence="1">Uncharacterized protein</fullName>
    </submittedName>
</protein>
<reference evidence="1 2" key="1">
    <citation type="submission" date="2016-06" db="EMBL/GenBank/DDBJ databases">
        <title>The Draft Genome Sequence and Annotation of the Desert Woodrat Neotoma lepida.</title>
        <authorList>
            <person name="Campbell M."/>
            <person name="Oakeson K.F."/>
            <person name="Yandell M."/>
            <person name="Halpert J.R."/>
            <person name="Dearing D."/>
        </authorList>
    </citation>
    <scope>NUCLEOTIDE SEQUENCE [LARGE SCALE GENOMIC DNA]</scope>
    <source>
        <strain evidence="1">417</strain>
        <tissue evidence="1">Liver</tissue>
    </source>
</reference>
<feature type="non-terminal residue" evidence="1">
    <location>
        <position position="128"/>
    </location>
</feature>
<dbReference type="STRING" id="56216.A0A1A6HBV4"/>
<gene>
    <name evidence="1" type="ORF">A6R68_14358</name>
</gene>
<evidence type="ECO:0000313" key="2">
    <source>
        <dbReference type="Proteomes" id="UP000092124"/>
    </source>
</evidence>
<dbReference type="EMBL" id="LZPO01044062">
    <property type="protein sequence ID" value="OBS75112.1"/>
    <property type="molecule type" value="Genomic_DNA"/>
</dbReference>
<name>A0A1A6HBV4_NEOLE</name>
<accession>A0A1A6HBV4</accession>
<sequence length="128" mass="14392">MSRASLSKALGIESMPDIVHPNDKRARDRKITLFKAVSPDLLDVILFALPHLPIWIGALSLEIMKLSIQRDSLDFKRRSQDIAAMMRAEESVSDDLIDEVTKNTILNAMPLKSEAHKFFNTALEESSN</sequence>